<proteinExistence type="predicted"/>
<accession>A0A8B7PBE5</accession>
<dbReference type="GO" id="GO:0032040">
    <property type="term" value="C:small-subunit processome"/>
    <property type="evidence" value="ECO:0007669"/>
    <property type="project" value="InterPro"/>
</dbReference>
<dbReference type="CDD" id="cd00200">
    <property type="entry name" value="WD40"/>
    <property type="match status" value="1"/>
</dbReference>
<evidence type="ECO:0000256" key="3">
    <source>
        <dbReference type="ARBA" id="ARBA00022737"/>
    </source>
</evidence>
<dbReference type="InterPro" id="IPR001680">
    <property type="entry name" value="WD40_rpt"/>
</dbReference>
<feature type="compositionally biased region" description="Low complexity" evidence="6">
    <location>
        <begin position="1022"/>
        <end position="1032"/>
    </location>
</feature>
<dbReference type="KEGG" id="hazt:108679370"/>
<dbReference type="InterPro" id="IPR015943">
    <property type="entry name" value="WD40/YVTN_repeat-like_dom_sf"/>
</dbReference>
<feature type="repeat" description="WD" evidence="5">
    <location>
        <begin position="682"/>
        <end position="713"/>
    </location>
</feature>
<dbReference type="GO" id="GO:0000472">
    <property type="term" value="P:endonucleolytic cleavage to generate mature 5'-end of SSU-rRNA from (SSU-rRNA, 5.8S rRNA, LSU-rRNA)"/>
    <property type="evidence" value="ECO:0007669"/>
    <property type="project" value="TreeGrafter"/>
</dbReference>
<dbReference type="AlphaFoldDB" id="A0A8B7PBE5"/>
<dbReference type="GO" id="GO:0034511">
    <property type="term" value="F:U3 snoRNA binding"/>
    <property type="evidence" value="ECO:0007669"/>
    <property type="project" value="TreeGrafter"/>
</dbReference>
<keyword evidence="4" id="KW-0539">Nucleus</keyword>
<feature type="repeat" description="WD" evidence="5">
    <location>
        <begin position="639"/>
        <end position="680"/>
    </location>
</feature>
<dbReference type="SUPFAM" id="SSF50978">
    <property type="entry name" value="WD40 repeat-like"/>
    <property type="match status" value="2"/>
</dbReference>
<dbReference type="OrthoDB" id="5414888at2759"/>
<feature type="compositionally biased region" description="Gly residues" evidence="6">
    <location>
        <begin position="1059"/>
        <end position="1092"/>
    </location>
</feature>
<dbReference type="GO" id="GO:0000480">
    <property type="term" value="P:endonucleolytic cleavage in 5'-ETS of tricistronic rRNA transcript (SSU-rRNA, 5.8S rRNA, LSU-rRNA)"/>
    <property type="evidence" value="ECO:0007669"/>
    <property type="project" value="TreeGrafter"/>
</dbReference>
<evidence type="ECO:0000256" key="1">
    <source>
        <dbReference type="ARBA" id="ARBA00004604"/>
    </source>
</evidence>
<feature type="repeat" description="WD" evidence="5">
    <location>
        <begin position="430"/>
        <end position="464"/>
    </location>
</feature>
<dbReference type="PROSITE" id="PS00678">
    <property type="entry name" value="WD_REPEATS_1"/>
    <property type="match status" value="1"/>
</dbReference>
<comment type="subcellular location">
    <subcellularLocation>
        <location evidence="1">Nucleus</location>
        <location evidence="1">Nucleolus</location>
    </subcellularLocation>
</comment>
<dbReference type="PROSITE" id="PS50294">
    <property type="entry name" value="WD_REPEATS_REGION"/>
    <property type="match status" value="5"/>
</dbReference>
<dbReference type="InterPro" id="IPR013934">
    <property type="entry name" value="Utp13_C"/>
</dbReference>
<dbReference type="InterPro" id="IPR020472">
    <property type="entry name" value="WD40_PAC1"/>
</dbReference>
<feature type="compositionally biased region" description="Basic and acidic residues" evidence="6">
    <location>
        <begin position="903"/>
        <end position="914"/>
    </location>
</feature>
<evidence type="ECO:0000256" key="2">
    <source>
        <dbReference type="ARBA" id="ARBA00022574"/>
    </source>
</evidence>
<dbReference type="PANTHER" id="PTHR19854">
    <property type="entry name" value="TRANSDUCIN BETA-LIKE 3"/>
    <property type="match status" value="1"/>
</dbReference>
<evidence type="ECO:0000259" key="7">
    <source>
        <dbReference type="Pfam" id="PF08625"/>
    </source>
</evidence>
<feature type="repeat" description="WD" evidence="5">
    <location>
        <begin position="229"/>
        <end position="270"/>
    </location>
</feature>
<keyword evidence="3" id="KW-0677">Repeat</keyword>
<feature type="compositionally biased region" description="Gly residues" evidence="6">
    <location>
        <begin position="1106"/>
        <end position="1128"/>
    </location>
</feature>
<name>A0A8B7PBE5_HYAAZ</name>
<dbReference type="Pfam" id="PF08625">
    <property type="entry name" value="Utp13"/>
    <property type="match status" value="1"/>
</dbReference>
<evidence type="ECO:0000313" key="9">
    <source>
        <dbReference type="RefSeq" id="XP_018023479.1"/>
    </source>
</evidence>
<keyword evidence="2 5" id="KW-0853">WD repeat</keyword>
<feature type="repeat" description="WD" evidence="5">
    <location>
        <begin position="555"/>
        <end position="587"/>
    </location>
</feature>
<feature type="repeat" description="WD" evidence="5">
    <location>
        <begin position="476"/>
        <end position="515"/>
    </location>
</feature>
<feature type="compositionally biased region" description="Acidic residues" evidence="6">
    <location>
        <begin position="993"/>
        <end position="1012"/>
    </location>
</feature>
<dbReference type="InterPro" id="IPR019775">
    <property type="entry name" value="WD40_repeat_CS"/>
</dbReference>
<sequence>MALDVPSVSSGLSIRYEVDKNCPAFFVGSKFQISKDGEHLLCDNISNIAVVDVSTGQAAKKNPNVTATIENKDIVSLPENDDEDEGPEDAFKNARIEMDEADGVTSFKLSPDGTKLIIATKTLLLKLYSWPDRTLIKQFRSYHRAHITCLDWDLSSTLVVSGSADQTARVWDTRRSCSTHSLRDTVGVFGCVTFHSNLQENPYVYAGVMTVLCAWKLSAGSSELVHKFDSAHFMNITCIEVTRDGKHLVSCGLDRIVILWNAAPMEQVKVVMVGQAVGAAVVLPKTDETEGVSVLLGGETGNLSIWRVDSGKEVLRTPKPLVEPIPGDERGSLCITGMMLCPALKSVVVSSYDNNILFVHTEHLKLWKMFCGYNEQVLATIFVTSLPAKKKKEKKEKCNVDGGDHSFLVVATNSSQLRLYRLSDMSCRLLHGHTDGVMALAKHPHLTDVFASSSRDESVRVWRVTDDFDAVCVAVASGHTHRVAAIALGMDILISGSKDTCIKRWLINEEKLTVIKKELLEEAKKKRSKDAAIKQELISSADAMVPNSLVCAATQVGHEKDINCICVAPKDKLVATASEDRTIKVWSGDRLSLEGTLRGHKRGVWSVQFSPVDKLLVSSSADGTLAIWLLESMTLAKTLSGHECGVLNVSWLNRGLQLVSTSASGIVKIWEVKTSTCLDSLSAHDEQRVWAVDVSHDGEKIVTGGEDSKIIVWRDVTQTVLAKQAEEKQRIESEQQTLANLMREQRWAEALVFTLKLDQPFNSLKVIKGLLRSSGRVGLGQVLGSLEPHHLGALIKFACKWNTRAATCTYAQEIMYLLLSTRTPEELDEIPFWSSSLAALSSYSSRHYSRAASLHQSACVINYCASLVSMTRAVQAIDITDRLGSEEEEDIDDMAILNFLQPIKEEKPEAKNDSSSDSSESEEERDDAIGSTLDNSDVSMASDDEGTNETQIKKKKKKKSKAAHVEDLDAGYVQEAPVHSEEEDNANDNGNDSWDDEGVASEEGFESDDDKEEYNRSDEDGSFGSSRSFRGSALHRVGSDRDSQFSNRGRGFGDDRGFRGGFGGRSRGRGGLSDGRGRGGFGGGRGRGGFGGDRGRGKFCGERGRGGFGGGRGRGGFGGNRGRGGFGGDRGRGSRGFGSDRGRGFQRGRGRGSSRPTLSLF</sequence>
<evidence type="ECO:0000256" key="4">
    <source>
        <dbReference type="ARBA" id="ARBA00023242"/>
    </source>
</evidence>
<evidence type="ECO:0000256" key="6">
    <source>
        <dbReference type="SAM" id="MobiDB-lite"/>
    </source>
</evidence>
<organism evidence="8 9">
    <name type="scientific">Hyalella azteca</name>
    <name type="common">Amphipod</name>
    <dbReference type="NCBI Taxonomy" id="294128"/>
    <lineage>
        <taxon>Eukaryota</taxon>
        <taxon>Metazoa</taxon>
        <taxon>Ecdysozoa</taxon>
        <taxon>Arthropoda</taxon>
        <taxon>Crustacea</taxon>
        <taxon>Multicrustacea</taxon>
        <taxon>Malacostraca</taxon>
        <taxon>Eumalacostraca</taxon>
        <taxon>Peracarida</taxon>
        <taxon>Amphipoda</taxon>
        <taxon>Senticaudata</taxon>
        <taxon>Talitrida</taxon>
        <taxon>Talitroidea</taxon>
        <taxon>Hyalellidae</taxon>
        <taxon>Hyalella</taxon>
    </lineage>
</organism>
<evidence type="ECO:0000256" key="5">
    <source>
        <dbReference type="PROSITE-ProRule" id="PRU00221"/>
    </source>
</evidence>
<feature type="region of interest" description="Disordered" evidence="6">
    <location>
        <begin position="902"/>
        <end position="1161"/>
    </location>
</feature>
<reference evidence="9" key="1">
    <citation type="submission" date="2025-08" db="UniProtKB">
        <authorList>
            <consortium name="RefSeq"/>
        </authorList>
    </citation>
    <scope>IDENTIFICATION</scope>
    <source>
        <tissue evidence="9">Whole organism</tissue>
    </source>
</reference>
<feature type="repeat" description="WD" evidence="5">
    <location>
        <begin position="140"/>
        <end position="181"/>
    </location>
</feature>
<feature type="compositionally biased region" description="Basic and acidic residues" evidence="6">
    <location>
        <begin position="1093"/>
        <end position="1105"/>
    </location>
</feature>
<gene>
    <name evidence="9" type="primary">LOC108679370</name>
</gene>
<dbReference type="Proteomes" id="UP000694843">
    <property type="component" value="Unplaced"/>
</dbReference>
<feature type="compositionally biased region" description="Basic residues" evidence="6">
    <location>
        <begin position="953"/>
        <end position="962"/>
    </location>
</feature>
<dbReference type="PANTHER" id="PTHR19854:SF15">
    <property type="entry name" value="TRANSDUCIN BETA-LIKE PROTEIN 3"/>
    <property type="match status" value="1"/>
</dbReference>
<protein>
    <submittedName>
        <fullName evidence="9">Transducin beta-like protein 3</fullName>
    </submittedName>
</protein>
<dbReference type="Pfam" id="PF00400">
    <property type="entry name" value="WD40"/>
    <property type="match status" value="7"/>
</dbReference>
<dbReference type="GO" id="GO:0030686">
    <property type="term" value="C:90S preribosome"/>
    <property type="evidence" value="ECO:0007669"/>
    <property type="project" value="TreeGrafter"/>
</dbReference>
<dbReference type="InterPro" id="IPR036322">
    <property type="entry name" value="WD40_repeat_dom_sf"/>
</dbReference>
<dbReference type="RefSeq" id="XP_018023479.1">
    <property type="nucleotide sequence ID" value="XM_018167990.1"/>
</dbReference>
<dbReference type="PROSITE" id="PS50082">
    <property type="entry name" value="WD_REPEATS_2"/>
    <property type="match status" value="8"/>
</dbReference>
<dbReference type="GeneID" id="108679370"/>
<feature type="domain" description="U3 small nucleolar RNA-associated protein 13 C-terminal" evidence="7">
    <location>
        <begin position="735"/>
        <end position="864"/>
    </location>
</feature>
<dbReference type="Gene3D" id="2.130.10.10">
    <property type="entry name" value="YVTN repeat-like/Quinoprotein amine dehydrogenase"/>
    <property type="match status" value="3"/>
</dbReference>
<feature type="repeat" description="WD" evidence="5">
    <location>
        <begin position="597"/>
        <end position="638"/>
    </location>
</feature>
<dbReference type="PRINTS" id="PR00320">
    <property type="entry name" value="GPROTEINBRPT"/>
</dbReference>
<dbReference type="SMART" id="SM00320">
    <property type="entry name" value="WD40"/>
    <property type="match status" value="9"/>
</dbReference>
<evidence type="ECO:0000313" key="8">
    <source>
        <dbReference type="Proteomes" id="UP000694843"/>
    </source>
</evidence>
<keyword evidence="8" id="KW-1185">Reference proteome</keyword>